<dbReference type="Proteomes" id="UP001175000">
    <property type="component" value="Unassembled WGS sequence"/>
</dbReference>
<dbReference type="AlphaFoldDB" id="A0AA39WRN3"/>
<gene>
    <name evidence="2" type="ORF">B0T14DRAFT_520588</name>
</gene>
<dbReference type="EMBL" id="JAULSU010000004">
    <property type="protein sequence ID" value="KAK0620100.1"/>
    <property type="molecule type" value="Genomic_DNA"/>
</dbReference>
<keyword evidence="3" id="KW-1185">Reference proteome</keyword>
<sequence>MKSIIFTTLAGFAGAQAATVTSSVTIPTIPSAEGCFGGIASLKACSAFVAKQTECLSKASDSAQLDCLCTQALFNSVRECENEFRLCLQEDTYDSYFDQAMAQWHSYCDIRLPSVTTPPLASITTTWNPNDCAKYEKVCESAVYETKKCSTSVTAAVEFVSCVCRPKITSLYSSCWYDGGRKCAMENVQTEDIPGYSVCPGFQSGMTTHASLDLSTALSVFPFSNVGQTLNDLATKTADPTSVAVIGTAATGKPETGESPPRLSGRGGVIVLYLVTFWVAWLM</sequence>
<protein>
    <submittedName>
        <fullName evidence="2">Uncharacterized protein</fullName>
    </submittedName>
</protein>
<proteinExistence type="predicted"/>
<organism evidence="2 3">
    <name type="scientific">Immersiella caudata</name>
    <dbReference type="NCBI Taxonomy" id="314043"/>
    <lineage>
        <taxon>Eukaryota</taxon>
        <taxon>Fungi</taxon>
        <taxon>Dikarya</taxon>
        <taxon>Ascomycota</taxon>
        <taxon>Pezizomycotina</taxon>
        <taxon>Sordariomycetes</taxon>
        <taxon>Sordariomycetidae</taxon>
        <taxon>Sordariales</taxon>
        <taxon>Lasiosphaeriaceae</taxon>
        <taxon>Immersiella</taxon>
    </lineage>
</organism>
<feature type="chain" id="PRO_5041253460" evidence="1">
    <location>
        <begin position="18"/>
        <end position="283"/>
    </location>
</feature>
<feature type="signal peptide" evidence="1">
    <location>
        <begin position="1"/>
        <end position="17"/>
    </location>
</feature>
<name>A0AA39WRN3_9PEZI</name>
<evidence type="ECO:0000256" key="1">
    <source>
        <dbReference type="SAM" id="SignalP"/>
    </source>
</evidence>
<evidence type="ECO:0000313" key="2">
    <source>
        <dbReference type="EMBL" id="KAK0620100.1"/>
    </source>
</evidence>
<keyword evidence="1" id="KW-0732">Signal</keyword>
<reference evidence="2" key="1">
    <citation type="submission" date="2023-06" db="EMBL/GenBank/DDBJ databases">
        <title>Genome-scale phylogeny and comparative genomics of the fungal order Sordariales.</title>
        <authorList>
            <consortium name="Lawrence Berkeley National Laboratory"/>
            <person name="Hensen N."/>
            <person name="Bonometti L."/>
            <person name="Westerberg I."/>
            <person name="Brannstrom I.O."/>
            <person name="Guillou S."/>
            <person name="Cros-Aarteil S."/>
            <person name="Calhoun S."/>
            <person name="Haridas S."/>
            <person name="Kuo A."/>
            <person name="Mondo S."/>
            <person name="Pangilinan J."/>
            <person name="Riley R."/>
            <person name="Labutti K."/>
            <person name="Andreopoulos B."/>
            <person name="Lipzen A."/>
            <person name="Chen C."/>
            <person name="Yanf M."/>
            <person name="Daum C."/>
            <person name="Ng V."/>
            <person name="Clum A."/>
            <person name="Steindorff A."/>
            <person name="Ohm R."/>
            <person name="Martin F."/>
            <person name="Silar P."/>
            <person name="Natvig D."/>
            <person name="Lalanne C."/>
            <person name="Gautier V."/>
            <person name="Ament-Velasquez S.L."/>
            <person name="Kruys A."/>
            <person name="Hutchinson M.I."/>
            <person name="Powell A.J."/>
            <person name="Barry K."/>
            <person name="Miller A.N."/>
            <person name="Grigoriev I.V."/>
            <person name="Debuchy R."/>
            <person name="Gladieux P."/>
            <person name="Thoren M.H."/>
            <person name="Johannesson H."/>
        </authorList>
    </citation>
    <scope>NUCLEOTIDE SEQUENCE</scope>
    <source>
        <strain evidence="2">CBS 606.72</strain>
    </source>
</reference>
<comment type="caution">
    <text evidence="2">The sequence shown here is derived from an EMBL/GenBank/DDBJ whole genome shotgun (WGS) entry which is preliminary data.</text>
</comment>
<evidence type="ECO:0000313" key="3">
    <source>
        <dbReference type="Proteomes" id="UP001175000"/>
    </source>
</evidence>
<accession>A0AA39WRN3</accession>